<evidence type="ECO:0000256" key="1">
    <source>
        <dbReference type="ARBA" id="ARBA00022571"/>
    </source>
</evidence>
<keyword evidence="9" id="KW-1185">Reference proteome</keyword>
<dbReference type="CDD" id="cd23934">
    <property type="entry name" value="AGPR_1_C"/>
    <property type="match status" value="1"/>
</dbReference>
<dbReference type="Gene3D" id="3.30.360.10">
    <property type="entry name" value="Dihydrodipicolinate Reductase, domain 2"/>
    <property type="match status" value="1"/>
</dbReference>
<dbReference type="SMART" id="SM00859">
    <property type="entry name" value="Semialdhyde_dh"/>
    <property type="match status" value="1"/>
</dbReference>
<name>A0AAN5ALF0_9BACT</name>
<dbReference type="EC" id="1.2.1.38" evidence="5"/>
<dbReference type="CDD" id="cd17895">
    <property type="entry name" value="AGPR_1_N"/>
    <property type="match status" value="1"/>
</dbReference>
<accession>A0AAN5ALF0</accession>
<sequence>MIKVGIIGGAGYTAGELLRLLVHHPQIQIQFVQSTSQAGLKVSEIHHDLIGDFDQEFVAQHQDNVDLLFLCMGHGKSREFIDKTILSSSVKVIDLSHDYRLKDKSVASDHRVFIYGLPELNKNAIKGANHIANPGCFATAIQLALLPAAGLIQDDVHVHAITGSTGAGQNPTAFTHFSWRNNNVSHYKAFAHQHLGEIGESMVQAGNGFDHDINFLPIRGDFARGIFATAYFKSDLTLEEVKARYEEFYADAAFTHVVDHKISLKEVVNTNKCILSIEKIDGKILITSCIDNLLKGASGQAVQNMNLMFGLPENTGIQLKASMF</sequence>
<dbReference type="SUPFAM" id="SSF55347">
    <property type="entry name" value="Glyceraldehyde-3-phosphate dehydrogenase-like, C-terminal domain"/>
    <property type="match status" value="1"/>
</dbReference>
<dbReference type="InterPro" id="IPR058924">
    <property type="entry name" value="AGPR_dimerisation_dom"/>
</dbReference>
<feature type="domain" description="Semialdehyde dehydrogenase NAD-binding" evidence="7">
    <location>
        <begin position="3"/>
        <end position="128"/>
    </location>
</feature>
<dbReference type="InterPro" id="IPR000534">
    <property type="entry name" value="Semialdehyde_DH_NAD-bd"/>
</dbReference>
<evidence type="ECO:0000256" key="5">
    <source>
        <dbReference type="HAMAP-Rule" id="MF_00150"/>
    </source>
</evidence>
<comment type="caution">
    <text evidence="8">The sequence shown here is derived from an EMBL/GenBank/DDBJ whole genome shotgun (WGS) entry which is preliminary data.</text>
</comment>
<keyword evidence="4 5" id="KW-0560">Oxidoreductase</keyword>
<dbReference type="PROSITE" id="PS01224">
    <property type="entry name" value="ARGC"/>
    <property type="match status" value="1"/>
</dbReference>
<keyword evidence="2 5" id="KW-0028">Amino-acid biosynthesis</keyword>
<keyword evidence="1 5" id="KW-0055">Arginine biosynthesis</keyword>
<keyword evidence="3 5" id="KW-0521">NADP</keyword>
<evidence type="ECO:0000256" key="4">
    <source>
        <dbReference type="ARBA" id="ARBA00023002"/>
    </source>
</evidence>
<dbReference type="PANTHER" id="PTHR32338">
    <property type="entry name" value="N-ACETYL-GAMMA-GLUTAMYL-PHOSPHATE REDUCTASE, CHLOROPLASTIC-RELATED-RELATED"/>
    <property type="match status" value="1"/>
</dbReference>
<dbReference type="RefSeq" id="WP_338238978.1">
    <property type="nucleotide sequence ID" value="NZ_BQKE01000003.1"/>
</dbReference>
<dbReference type="InterPro" id="IPR000706">
    <property type="entry name" value="AGPR_type-1"/>
</dbReference>
<dbReference type="Gene3D" id="3.40.50.720">
    <property type="entry name" value="NAD(P)-binding Rossmann-like Domain"/>
    <property type="match status" value="1"/>
</dbReference>
<evidence type="ECO:0000256" key="2">
    <source>
        <dbReference type="ARBA" id="ARBA00022605"/>
    </source>
</evidence>
<feature type="active site" evidence="5 6">
    <location>
        <position position="136"/>
    </location>
</feature>
<dbReference type="SUPFAM" id="SSF51735">
    <property type="entry name" value="NAD(P)-binding Rossmann-fold domains"/>
    <property type="match status" value="1"/>
</dbReference>
<dbReference type="GO" id="GO:0005737">
    <property type="term" value="C:cytoplasm"/>
    <property type="evidence" value="ECO:0007669"/>
    <property type="project" value="UniProtKB-SubCell"/>
</dbReference>
<dbReference type="HAMAP" id="MF_00150">
    <property type="entry name" value="ArgC_type1"/>
    <property type="match status" value="1"/>
</dbReference>
<keyword evidence="5" id="KW-0963">Cytoplasm</keyword>
<comment type="function">
    <text evidence="5">Catalyzes the NADPH-dependent reduction of N-acetyl-5-glutamyl phosphate to yield N-acetyl-L-glutamate 5-semialdehyde.</text>
</comment>
<dbReference type="Pfam" id="PF22698">
    <property type="entry name" value="Semialdhyde_dhC_1"/>
    <property type="match status" value="1"/>
</dbReference>
<dbReference type="GO" id="GO:0051287">
    <property type="term" value="F:NAD binding"/>
    <property type="evidence" value="ECO:0007669"/>
    <property type="project" value="InterPro"/>
</dbReference>
<proteinExistence type="inferred from homology"/>
<gene>
    <name evidence="5 8" type="primary">argC</name>
    <name evidence="8" type="ORF">PEDI_44320</name>
</gene>
<dbReference type="PANTHER" id="PTHR32338:SF10">
    <property type="entry name" value="N-ACETYL-GAMMA-GLUTAMYL-PHOSPHATE REDUCTASE, CHLOROPLASTIC-RELATED"/>
    <property type="match status" value="1"/>
</dbReference>
<comment type="subcellular location">
    <subcellularLocation>
        <location evidence="5">Cytoplasm</location>
    </subcellularLocation>
</comment>
<evidence type="ECO:0000256" key="6">
    <source>
        <dbReference type="PROSITE-ProRule" id="PRU10010"/>
    </source>
</evidence>
<comment type="catalytic activity">
    <reaction evidence="5">
        <text>N-acetyl-L-glutamate 5-semialdehyde + phosphate + NADP(+) = N-acetyl-L-glutamyl 5-phosphate + NADPH + H(+)</text>
        <dbReference type="Rhea" id="RHEA:21588"/>
        <dbReference type="ChEBI" id="CHEBI:15378"/>
        <dbReference type="ChEBI" id="CHEBI:29123"/>
        <dbReference type="ChEBI" id="CHEBI:43474"/>
        <dbReference type="ChEBI" id="CHEBI:57783"/>
        <dbReference type="ChEBI" id="CHEBI:57936"/>
        <dbReference type="ChEBI" id="CHEBI:58349"/>
        <dbReference type="EC" id="1.2.1.38"/>
    </reaction>
</comment>
<evidence type="ECO:0000313" key="9">
    <source>
        <dbReference type="Proteomes" id="UP001310022"/>
    </source>
</evidence>
<dbReference type="NCBIfam" id="TIGR01850">
    <property type="entry name" value="argC"/>
    <property type="match status" value="1"/>
</dbReference>
<organism evidence="8 9">
    <name type="scientific">Persicobacter diffluens</name>
    <dbReference type="NCBI Taxonomy" id="981"/>
    <lineage>
        <taxon>Bacteria</taxon>
        <taxon>Pseudomonadati</taxon>
        <taxon>Bacteroidota</taxon>
        <taxon>Cytophagia</taxon>
        <taxon>Cytophagales</taxon>
        <taxon>Persicobacteraceae</taxon>
        <taxon>Persicobacter</taxon>
    </lineage>
</organism>
<dbReference type="GO" id="GO:0003942">
    <property type="term" value="F:N-acetyl-gamma-glutamyl-phosphate reductase activity"/>
    <property type="evidence" value="ECO:0007669"/>
    <property type="project" value="UniProtKB-UniRule"/>
</dbReference>
<dbReference type="EMBL" id="BQKE01000003">
    <property type="protein sequence ID" value="GJM63880.1"/>
    <property type="molecule type" value="Genomic_DNA"/>
</dbReference>
<dbReference type="InterPro" id="IPR023013">
    <property type="entry name" value="AGPR_AS"/>
</dbReference>
<dbReference type="GO" id="GO:0006526">
    <property type="term" value="P:L-arginine biosynthetic process"/>
    <property type="evidence" value="ECO:0007669"/>
    <property type="project" value="UniProtKB-UniRule"/>
</dbReference>
<dbReference type="InterPro" id="IPR050085">
    <property type="entry name" value="AGPR"/>
</dbReference>
<dbReference type="GO" id="GO:0070401">
    <property type="term" value="F:NADP+ binding"/>
    <property type="evidence" value="ECO:0007669"/>
    <property type="project" value="InterPro"/>
</dbReference>
<comment type="pathway">
    <text evidence="5">Amino-acid biosynthesis; L-arginine biosynthesis; N(2)-acetyl-L-ornithine from L-glutamate: step 3/4.</text>
</comment>
<dbReference type="InterPro" id="IPR036291">
    <property type="entry name" value="NAD(P)-bd_dom_sf"/>
</dbReference>
<evidence type="ECO:0000313" key="8">
    <source>
        <dbReference type="EMBL" id="GJM63880.1"/>
    </source>
</evidence>
<comment type="similarity">
    <text evidence="5">Belongs to the NAGSA dehydrogenase family. Type 1 subfamily.</text>
</comment>
<dbReference type="Pfam" id="PF01118">
    <property type="entry name" value="Semialdhyde_dh"/>
    <property type="match status" value="1"/>
</dbReference>
<dbReference type="AlphaFoldDB" id="A0AAN5ALF0"/>
<protein>
    <recommendedName>
        <fullName evidence="5">N-acetyl-gamma-glutamyl-phosphate reductase</fullName>
        <shortName evidence="5">AGPR</shortName>
        <ecNumber evidence="5">1.2.1.38</ecNumber>
    </recommendedName>
    <alternativeName>
        <fullName evidence="5">N-acetyl-glutamate semialdehyde dehydrogenase</fullName>
        <shortName evidence="5">NAGSA dehydrogenase</shortName>
    </alternativeName>
</protein>
<dbReference type="Proteomes" id="UP001310022">
    <property type="component" value="Unassembled WGS sequence"/>
</dbReference>
<reference evidence="8 9" key="1">
    <citation type="submission" date="2021-12" db="EMBL/GenBank/DDBJ databases">
        <title>Genome sequencing of bacteria with rrn-lacking chromosome and rrn-plasmid.</title>
        <authorList>
            <person name="Anda M."/>
            <person name="Iwasaki W."/>
        </authorList>
    </citation>
    <scope>NUCLEOTIDE SEQUENCE [LARGE SCALE GENOMIC DNA]</scope>
    <source>
        <strain evidence="8 9">NBRC 15940</strain>
    </source>
</reference>
<evidence type="ECO:0000256" key="3">
    <source>
        <dbReference type="ARBA" id="ARBA00022857"/>
    </source>
</evidence>
<evidence type="ECO:0000259" key="7">
    <source>
        <dbReference type="SMART" id="SM00859"/>
    </source>
</evidence>